<organism evidence="2 3">
    <name type="scientific">Micromonas commoda (strain RCC299 / NOUM17 / CCMP2709)</name>
    <name type="common">Picoplanktonic green alga</name>
    <dbReference type="NCBI Taxonomy" id="296587"/>
    <lineage>
        <taxon>Eukaryota</taxon>
        <taxon>Viridiplantae</taxon>
        <taxon>Chlorophyta</taxon>
        <taxon>Mamiellophyceae</taxon>
        <taxon>Mamiellales</taxon>
        <taxon>Mamiellaceae</taxon>
        <taxon>Micromonas</taxon>
    </lineage>
</organism>
<dbReference type="InParanoid" id="C1E7M9"/>
<reference evidence="2 3" key="1">
    <citation type="journal article" date="2009" name="Science">
        <title>Green evolution and dynamic adaptations revealed by genomes of the marine picoeukaryotes Micromonas.</title>
        <authorList>
            <person name="Worden A.Z."/>
            <person name="Lee J.H."/>
            <person name="Mock T."/>
            <person name="Rouze P."/>
            <person name="Simmons M.P."/>
            <person name="Aerts A.L."/>
            <person name="Allen A.E."/>
            <person name="Cuvelier M.L."/>
            <person name="Derelle E."/>
            <person name="Everett M.V."/>
            <person name="Foulon E."/>
            <person name="Grimwood J."/>
            <person name="Gundlach H."/>
            <person name="Henrissat B."/>
            <person name="Napoli C."/>
            <person name="McDonald S.M."/>
            <person name="Parker M.S."/>
            <person name="Rombauts S."/>
            <person name="Salamov A."/>
            <person name="Von Dassow P."/>
            <person name="Badger J.H."/>
            <person name="Coutinho P.M."/>
            <person name="Demir E."/>
            <person name="Dubchak I."/>
            <person name="Gentemann C."/>
            <person name="Eikrem W."/>
            <person name="Gready J.E."/>
            <person name="John U."/>
            <person name="Lanier W."/>
            <person name="Lindquist E.A."/>
            <person name="Lucas S."/>
            <person name="Mayer K.F."/>
            <person name="Moreau H."/>
            <person name="Not F."/>
            <person name="Otillar R."/>
            <person name="Panaud O."/>
            <person name="Pangilinan J."/>
            <person name="Paulsen I."/>
            <person name="Piegu B."/>
            <person name="Poliakov A."/>
            <person name="Robbens S."/>
            <person name="Schmutz J."/>
            <person name="Toulza E."/>
            <person name="Wyss T."/>
            <person name="Zelensky A."/>
            <person name="Zhou K."/>
            <person name="Armbrust E.V."/>
            <person name="Bhattacharya D."/>
            <person name="Goodenough U.W."/>
            <person name="Van de Peer Y."/>
            <person name="Grigoriev I.V."/>
        </authorList>
    </citation>
    <scope>NUCLEOTIDE SEQUENCE [LARGE SCALE GENOMIC DNA]</scope>
    <source>
        <strain evidence="3">RCC299 / NOUM17</strain>
    </source>
</reference>
<dbReference type="eggNOG" id="ENOG502S3QI">
    <property type="taxonomic scope" value="Eukaryota"/>
</dbReference>
<evidence type="ECO:0008006" key="4">
    <source>
        <dbReference type="Google" id="ProtNLM"/>
    </source>
</evidence>
<proteinExistence type="predicted"/>
<dbReference type="GeneID" id="8244041"/>
<dbReference type="RefSeq" id="XP_002503102.1">
    <property type="nucleotide sequence ID" value="XM_002503056.1"/>
</dbReference>
<dbReference type="InterPro" id="IPR021109">
    <property type="entry name" value="Peptidase_aspartic_dom_sf"/>
</dbReference>
<dbReference type="EMBL" id="CP001327">
    <property type="protein sequence ID" value="ACO64360.1"/>
    <property type="molecule type" value="Genomic_DNA"/>
</dbReference>
<feature type="region of interest" description="Disordered" evidence="1">
    <location>
        <begin position="232"/>
        <end position="256"/>
    </location>
</feature>
<accession>C1E7M9</accession>
<gene>
    <name evidence="2" type="ORF">MICPUN_59070</name>
</gene>
<protein>
    <recommendedName>
        <fullName evidence="4">Peptidase A1 domain-containing protein</fullName>
    </recommendedName>
</protein>
<feature type="compositionally biased region" description="Polar residues" evidence="1">
    <location>
        <begin position="245"/>
        <end position="256"/>
    </location>
</feature>
<evidence type="ECO:0000256" key="1">
    <source>
        <dbReference type="SAM" id="MobiDB-lite"/>
    </source>
</evidence>
<dbReference type="OrthoDB" id="419677at2759"/>
<dbReference type="OMA" id="VRYAIGD"/>
<dbReference type="AlphaFoldDB" id="C1E7M9"/>
<evidence type="ECO:0000313" key="3">
    <source>
        <dbReference type="Proteomes" id="UP000002009"/>
    </source>
</evidence>
<keyword evidence="3" id="KW-1185">Reference proteome</keyword>
<dbReference type="SUPFAM" id="SSF50630">
    <property type="entry name" value="Acid proteases"/>
    <property type="match status" value="1"/>
</dbReference>
<name>C1E7M9_MICCC</name>
<feature type="region of interest" description="Disordered" evidence="1">
    <location>
        <begin position="1"/>
        <end position="84"/>
    </location>
</feature>
<dbReference type="Proteomes" id="UP000002009">
    <property type="component" value="Chromosome 6"/>
</dbReference>
<sequence>MTPRGVAPRTSVVGTEPRAARTCGEASTSYPRAASMRGRARHARGARGGTREISIPAISASGDAREEERADDDGTPDGTPDGTRRSLLASVALLLARSSPALASPSIPARPSPPALAASLPAQLVDALAPATEPGRVADALRLPMTLDGGTYVVRYAIGDTTCRGVVDTGSPFLTMEGRCTDYWGCLKESDARPSGYGDTYEIYGLQEDGVTRWVLGDARFDGEVVDVTVDETVGPPVGPPAGWSETSNNANTSMSGNKLATKQRFTFPEVLFGVTSEVTAKEGSSGSPASYAPFVGLVKERAGDWIRPTFLGQTDVTSFSLDFTTDTLVLSRREQIPRELRAGTMSMVDLRPLGSPVFHYAVEVEELWINGSRHKTDVPIYVVFDSGTTGMLVDRDLFYNSDLALGTFECHMKMRGEDGSRVQIGSSLRTCTSRCLFLTLPIDVPWDGVRRGEAHVIFAGLAFMFNQGSLTVDADARRVRLGGGFKGAAFL</sequence>
<evidence type="ECO:0000313" key="2">
    <source>
        <dbReference type="EMBL" id="ACO64360.1"/>
    </source>
</evidence>
<dbReference type="KEGG" id="mis:MICPUN_59070"/>